<feature type="domain" description="R3H" evidence="2">
    <location>
        <begin position="16"/>
        <end position="81"/>
    </location>
</feature>
<dbReference type="HOGENOM" id="CLU_045341_0_0_1"/>
<dbReference type="OMA" id="IFPCQAS"/>
<proteinExistence type="predicted"/>
<organism evidence="3 4">
    <name type="scientific">Latimeria chalumnae</name>
    <name type="common">Coelacanth</name>
    <dbReference type="NCBI Taxonomy" id="7897"/>
    <lineage>
        <taxon>Eukaryota</taxon>
        <taxon>Metazoa</taxon>
        <taxon>Chordata</taxon>
        <taxon>Craniata</taxon>
        <taxon>Vertebrata</taxon>
        <taxon>Euteleostomi</taxon>
        <taxon>Coelacanthiformes</taxon>
        <taxon>Coelacanthidae</taxon>
        <taxon>Latimeria</taxon>
    </lineage>
</organism>
<reference evidence="3" key="3">
    <citation type="submission" date="2025-09" db="UniProtKB">
        <authorList>
            <consortium name="Ensembl"/>
        </authorList>
    </citation>
    <scope>IDENTIFICATION</scope>
</reference>
<dbReference type="GeneTree" id="ENSGT00530000063711"/>
<feature type="region of interest" description="Disordered" evidence="1">
    <location>
        <begin position="178"/>
        <end position="218"/>
    </location>
</feature>
<dbReference type="SUPFAM" id="SSF54928">
    <property type="entry name" value="RNA-binding domain, RBD"/>
    <property type="match status" value="1"/>
</dbReference>
<dbReference type="Gene3D" id="3.30.70.330">
    <property type="match status" value="1"/>
</dbReference>
<dbReference type="AlphaFoldDB" id="H3AV37"/>
<dbReference type="PANTHER" id="PTHR21678:SF6">
    <property type="entry name" value="R3H AND COILED-COIL DOMAIN-CONTAINING PROTEIN 1"/>
    <property type="match status" value="1"/>
</dbReference>
<dbReference type="InterPro" id="IPR012677">
    <property type="entry name" value="Nucleotide-bd_a/b_plait_sf"/>
</dbReference>
<dbReference type="eggNOG" id="KOG4483">
    <property type="taxonomic scope" value="Eukaryota"/>
</dbReference>
<feature type="compositionally biased region" description="Basic and acidic residues" evidence="1">
    <location>
        <begin position="111"/>
        <end position="125"/>
    </location>
</feature>
<dbReference type="PANTHER" id="PTHR21678">
    <property type="entry name" value="GROWTH INHIBITION AND DIFFERENTIATION RELATED PROTEIN 88"/>
    <property type="match status" value="1"/>
</dbReference>
<accession>H3AV37</accession>
<dbReference type="SMART" id="SM00393">
    <property type="entry name" value="R3H"/>
    <property type="match status" value="1"/>
</dbReference>
<dbReference type="InterPro" id="IPR001374">
    <property type="entry name" value="R3H_dom"/>
</dbReference>
<dbReference type="GO" id="GO:0003676">
    <property type="term" value="F:nucleic acid binding"/>
    <property type="evidence" value="ECO:0007669"/>
    <property type="project" value="UniProtKB-UniRule"/>
</dbReference>
<reference evidence="4" key="1">
    <citation type="submission" date="2011-08" db="EMBL/GenBank/DDBJ databases">
        <title>The draft genome of Latimeria chalumnae.</title>
        <authorList>
            <person name="Di Palma F."/>
            <person name="Alfoldi J."/>
            <person name="Johnson J."/>
            <person name="Berlin A."/>
            <person name="Gnerre S."/>
            <person name="Jaffe D."/>
            <person name="MacCallum I."/>
            <person name="Young S."/>
            <person name="Walker B.J."/>
            <person name="Lander E."/>
            <person name="Lindblad-Toh K."/>
        </authorList>
    </citation>
    <scope>NUCLEOTIDE SEQUENCE [LARGE SCALE GENOMIC DNA]</scope>
    <source>
        <strain evidence="4">Wild caught</strain>
    </source>
</reference>
<evidence type="ECO:0000259" key="2">
    <source>
        <dbReference type="PROSITE" id="PS51061"/>
    </source>
</evidence>
<sequence length="434" mass="48529">MALLCLDGVYLPKEENDFIDKVTEDLEQFLLEGHQKKVLMFPPLSSRLRYLIHRTVENFSALSSFSIGEGNDRRTVVCHIEIRLPSEEDSLSCSVNNMLRAKDSTQPSNRGSRENESKSSKRPEKALYVPRALRQGTECVKGKASTASESQRATEEIRKEELAECLIVKKENKNSLEHPVTTFDSKGLLNESTGGEKPLQDLKRRRKDEPLSQSDCSYGFGSAMTTSLPSEVMDISTKGQIHIQSDTETLTEFGKIVKVSTATEEEKKLGEDGDDQLIQEIITNLTEKSIQVQKLQFDYSSLGSVQIGDLEFGHVIEIYGFPPELKTEDLVEAFSDFQDYGFKLYWVDDTHAIGVFSSQTAALDAVALKHPLLKVRPLSEGTRQSKLKASNLTELLLPTKKRPHADLTAAKRLVTRALGLQNKGSRMTSHTECK</sequence>
<evidence type="ECO:0000313" key="3">
    <source>
        <dbReference type="Ensembl" id="ENSLACP00000013508.1"/>
    </source>
</evidence>
<dbReference type="PROSITE" id="PS51061">
    <property type="entry name" value="R3H"/>
    <property type="match status" value="1"/>
</dbReference>
<keyword evidence="4" id="KW-1185">Reference proteome</keyword>
<dbReference type="InterPro" id="IPR036867">
    <property type="entry name" value="R3H_dom_sf"/>
</dbReference>
<dbReference type="InterPro" id="IPR035979">
    <property type="entry name" value="RBD_domain_sf"/>
</dbReference>
<dbReference type="Ensembl" id="ENSLACT00000013604.1">
    <property type="protein sequence ID" value="ENSLACP00000013508.1"/>
    <property type="gene ID" value="ENSLACG00000011894.1"/>
</dbReference>
<evidence type="ECO:0000256" key="1">
    <source>
        <dbReference type="SAM" id="MobiDB-lite"/>
    </source>
</evidence>
<feature type="region of interest" description="Disordered" evidence="1">
    <location>
        <begin position="100"/>
        <end position="128"/>
    </location>
</feature>
<dbReference type="FunCoup" id="H3AV37">
    <property type="interactions" value="696"/>
</dbReference>
<dbReference type="Proteomes" id="UP000008672">
    <property type="component" value="Unassembled WGS sequence"/>
</dbReference>
<protein>
    <submittedName>
        <fullName evidence="3">R3H domain and coiled-coil containing 1</fullName>
    </submittedName>
</protein>
<dbReference type="STRING" id="7897.ENSLACP00000013508"/>
<feature type="compositionally biased region" description="Basic and acidic residues" evidence="1">
    <location>
        <begin position="198"/>
        <end position="210"/>
    </location>
</feature>
<dbReference type="InterPro" id="IPR039884">
    <property type="entry name" value="R3HC1/R3HCL"/>
</dbReference>
<dbReference type="EMBL" id="AFYH01036785">
    <property type="status" value="NOT_ANNOTATED_CDS"/>
    <property type="molecule type" value="Genomic_DNA"/>
</dbReference>
<reference evidence="3" key="2">
    <citation type="submission" date="2025-08" db="UniProtKB">
        <authorList>
            <consortium name="Ensembl"/>
        </authorList>
    </citation>
    <scope>IDENTIFICATION</scope>
</reference>
<name>H3AV37_LATCH</name>
<evidence type="ECO:0000313" key="4">
    <source>
        <dbReference type="Proteomes" id="UP000008672"/>
    </source>
</evidence>
<dbReference type="SUPFAM" id="SSF82708">
    <property type="entry name" value="R3H domain"/>
    <property type="match status" value="1"/>
</dbReference>
<dbReference type="Gene3D" id="3.30.1370.50">
    <property type="entry name" value="R3H-like domain"/>
    <property type="match status" value="1"/>
</dbReference>
<dbReference type="Pfam" id="PF01424">
    <property type="entry name" value="R3H"/>
    <property type="match status" value="1"/>
</dbReference>
<dbReference type="EMBL" id="AFYH01036784">
    <property type="status" value="NOT_ANNOTATED_CDS"/>
    <property type="molecule type" value="Genomic_DNA"/>
</dbReference>
<gene>
    <name evidence="3" type="primary">R3HCC1</name>
</gene>
<dbReference type="InParanoid" id="H3AV37"/>
<dbReference type="Bgee" id="ENSLACG00000011894">
    <property type="expression patterns" value="Expressed in muscle tissue and 5 other cell types or tissues"/>
</dbReference>